<gene>
    <name evidence="3" type="ORF">QM524_23075</name>
</gene>
<dbReference type="EMBL" id="JASHIF010000026">
    <property type="protein sequence ID" value="MDI9862126.1"/>
    <property type="molecule type" value="Genomic_DNA"/>
</dbReference>
<name>A0ABT6YEV1_9BACT</name>
<feature type="domain" description="Fumarylacetoacetase-like C-terminal" evidence="2">
    <location>
        <begin position="2"/>
        <end position="193"/>
    </location>
</feature>
<dbReference type="InterPro" id="IPR011234">
    <property type="entry name" value="Fumarylacetoacetase-like_C"/>
</dbReference>
<evidence type="ECO:0000256" key="1">
    <source>
        <dbReference type="ARBA" id="ARBA00022723"/>
    </source>
</evidence>
<dbReference type="SUPFAM" id="SSF56529">
    <property type="entry name" value="FAH"/>
    <property type="match status" value="1"/>
</dbReference>
<reference evidence="3 4" key="1">
    <citation type="submission" date="2023-05" db="EMBL/GenBank/DDBJ databases">
        <title>Novel species of genus Flectobacillus isolated from stream in China.</title>
        <authorList>
            <person name="Lu H."/>
        </authorList>
    </citation>
    <scope>NUCLEOTIDE SEQUENCE [LARGE SCALE GENOMIC DNA]</scope>
    <source>
        <strain evidence="3 4">KCTC 42575</strain>
    </source>
</reference>
<sequence length="203" mass="23265">MKILCIGRNYAEHIAELQNERPSEPVIFIKPDTALLRDNEPFYIPEFSNDLHYEVEIVLKINKMGKNIEAKFANKYYEEIGIGIDFTARDVQAKLKEKGLPWEKAKGFNDSAPISGFFPKSEIADMNNLNFRLEINNEIRQNGNTSMMLWNFDEIIAEISKYFTLKTGDLIFTGTPAGVGAVKIGDRLTAYIEDRKMLDFEIK</sequence>
<dbReference type="PANTHER" id="PTHR11820">
    <property type="entry name" value="ACYLPYRUVASE"/>
    <property type="match status" value="1"/>
</dbReference>
<keyword evidence="4" id="KW-1185">Reference proteome</keyword>
<dbReference type="PANTHER" id="PTHR11820:SF7">
    <property type="entry name" value="ACYLPYRUVASE FAHD1, MITOCHONDRIAL"/>
    <property type="match status" value="1"/>
</dbReference>
<dbReference type="GO" id="GO:0016787">
    <property type="term" value="F:hydrolase activity"/>
    <property type="evidence" value="ECO:0007669"/>
    <property type="project" value="UniProtKB-KW"/>
</dbReference>
<protein>
    <submittedName>
        <fullName evidence="3">Fumarylacetoacetate hydrolase family protein</fullName>
    </submittedName>
</protein>
<comment type="caution">
    <text evidence="3">The sequence shown here is derived from an EMBL/GenBank/DDBJ whole genome shotgun (WGS) entry which is preliminary data.</text>
</comment>
<organism evidence="3 4">
    <name type="scientific">Flectobacillus roseus</name>
    <dbReference type="NCBI Taxonomy" id="502259"/>
    <lineage>
        <taxon>Bacteria</taxon>
        <taxon>Pseudomonadati</taxon>
        <taxon>Bacteroidota</taxon>
        <taxon>Cytophagia</taxon>
        <taxon>Cytophagales</taxon>
        <taxon>Flectobacillaceae</taxon>
        <taxon>Flectobacillus</taxon>
    </lineage>
</organism>
<evidence type="ECO:0000313" key="4">
    <source>
        <dbReference type="Proteomes" id="UP001236507"/>
    </source>
</evidence>
<dbReference type="Gene3D" id="3.90.850.10">
    <property type="entry name" value="Fumarylacetoacetase-like, C-terminal domain"/>
    <property type="match status" value="1"/>
</dbReference>
<evidence type="ECO:0000259" key="2">
    <source>
        <dbReference type="Pfam" id="PF01557"/>
    </source>
</evidence>
<dbReference type="InterPro" id="IPR036663">
    <property type="entry name" value="Fumarylacetoacetase_C_sf"/>
</dbReference>
<keyword evidence="3" id="KW-0378">Hydrolase</keyword>
<dbReference type="RefSeq" id="WP_283346419.1">
    <property type="nucleotide sequence ID" value="NZ_JASHIF010000026.1"/>
</dbReference>
<dbReference type="Proteomes" id="UP001236507">
    <property type="component" value="Unassembled WGS sequence"/>
</dbReference>
<keyword evidence="1" id="KW-0479">Metal-binding</keyword>
<accession>A0ABT6YEV1</accession>
<dbReference type="Pfam" id="PF01557">
    <property type="entry name" value="FAA_hydrolase"/>
    <property type="match status" value="1"/>
</dbReference>
<proteinExistence type="predicted"/>
<evidence type="ECO:0000313" key="3">
    <source>
        <dbReference type="EMBL" id="MDI9862126.1"/>
    </source>
</evidence>